<dbReference type="Proteomes" id="UP001218188">
    <property type="component" value="Unassembled WGS sequence"/>
</dbReference>
<evidence type="ECO:0000313" key="2">
    <source>
        <dbReference type="EMBL" id="KAJ7016706.1"/>
    </source>
</evidence>
<accession>A0AAD6RY38</accession>
<proteinExistence type="predicted"/>
<keyword evidence="3" id="KW-1185">Reference proteome</keyword>
<keyword evidence="1" id="KW-0732">Signal</keyword>
<evidence type="ECO:0000313" key="3">
    <source>
        <dbReference type="Proteomes" id="UP001218188"/>
    </source>
</evidence>
<protein>
    <submittedName>
        <fullName evidence="2">Uncharacterized protein</fullName>
    </submittedName>
</protein>
<comment type="caution">
    <text evidence="2">The sequence shown here is derived from an EMBL/GenBank/DDBJ whole genome shotgun (WGS) entry which is preliminary data.</text>
</comment>
<dbReference type="EMBL" id="JARJCM010000471">
    <property type="protein sequence ID" value="KAJ7016706.1"/>
    <property type="molecule type" value="Genomic_DNA"/>
</dbReference>
<name>A0AAD6RY38_9AGAR</name>
<feature type="chain" id="PRO_5041933553" evidence="1">
    <location>
        <begin position="19"/>
        <end position="101"/>
    </location>
</feature>
<gene>
    <name evidence="2" type="ORF">C8F04DRAFT_1201647</name>
</gene>
<organism evidence="2 3">
    <name type="scientific">Mycena alexandri</name>
    <dbReference type="NCBI Taxonomy" id="1745969"/>
    <lineage>
        <taxon>Eukaryota</taxon>
        <taxon>Fungi</taxon>
        <taxon>Dikarya</taxon>
        <taxon>Basidiomycota</taxon>
        <taxon>Agaricomycotina</taxon>
        <taxon>Agaricomycetes</taxon>
        <taxon>Agaricomycetidae</taxon>
        <taxon>Agaricales</taxon>
        <taxon>Marasmiineae</taxon>
        <taxon>Mycenaceae</taxon>
        <taxon>Mycena</taxon>
    </lineage>
</organism>
<evidence type="ECO:0000256" key="1">
    <source>
        <dbReference type="SAM" id="SignalP"/>
    </source>
</evidence>
<feature type="signal peptide" evidence="1">
    <location>
        <begin position="1"/>
        <end position="18"/>
    </location>
</feature>
<reference evidence="2" key="1">
    <citation type="submission" date="2023-03" db="EMBL/GenBank/DDBJ databases">
        <title>Massive genome expansion in bonnet fungi (Mycena s.s.) driven by repeated elements and novel gene families across ecological guilds.</title>
        <authorList>
            <consortium name="Lawrence Berkeley National Laboratory"/>
            <person name="Harder C.B."/>
            <person name="Miyauchi S."/>
            <person name="Viragh M."/>
            <person name="Kuo A."/>
            <person name="Thoen E."/>
            <person name="Andreopoulos B."/>
            <person name="Lu D."/>
            <person name="Skrede I."/>
            <person name="Drula E."/>
            <person name="Henrissat B."/>
            <person name="Morin E."/>
            <person name="Kohler A."/>
            <person name="Barry K."/>
            <person name="LaButti K."/>
            <person name="Morin E."/>
            <person name="Salamov A."/>
            <person name="Lipzen A."/>
            <person name="Mereny Z."/>
            <person name="Hegedus B."/>
            <person name="Baldrian P."/>
            <person name="Stursova M."/>
            <person name="Weitz H."/>
            <person name="Taylor A."/>
            <person name="Grigoriev I.V."/>
            <person name="Nagy L.G."/>
            <person name="Martin F."/>
            <person name="Kauserud H."/>
        </authorList>
    </citation>
    <scope>NUCLEOTIDE SEQUENCE</scope>
    <source>
        <strain evidence="2">CBHHK200</strain>
    </source>
</reference>
<sequence>MAFSWSVVAAAVPSTAIGIQVPSIRECKSSTPSSRKSTKPTGEYLSYATEAMDDLKIDIAQNHLQLVHVSQTLATTDTIACGIELFGTFSASLVNDLLAPT</sequence>
<dbReference type="AlphaFoldDB" id="A0AAD6RY38"/>